<reference evidence="9" key="3">
    <citation type="submission" date="2015-04" db="UniProtKB">
        <authorList>
            <consortium name="EnsemblPlants"/>
        </authorList>
    </citation>
    <scope>IDENTIFICATION</scope>
</reference>
<comment type="similarity">
    <text evidence="2 7">Belongs to the Casparian strip membrane proteins (CASP) family.</text>
</comment>
<name>A0A0D9XUT6_9ORYZ</name>
<evidence type="ECO:0000259" key="8">
    <source>
        <dbReference type="Pfam" id="PF04535"/>
    </source>
</evidence>
<comment type="subcellular location">
    <subcellularLocation>
        <location evidence="1 7">Cell membrane</location>
        <topology evidence="1 7">Multi-pass membrane protein</topology>
    </subcellularLocation>
</comment>
<evidence type="ECO:0000256" key="5">
    <source>
        <dbReference type="ARBA" id="ARBA00022989"/>
    </source>
</evidence>
<evidence type="ECO:0000313" key="9">
    <source>
        <dbReference type="EnsemblPlants" id="LPERR11G17890.1"/>
    </source>
</evidence>
<proteinExistence type="inferred from homology"/>
<feature type="transmembrane region" description="Helical" evidence="7">
    <location>
        <begin position="163"/>
        <end position="181"/>
    </location>
</feature>
<feature type="domain" description="Casparian strip membrane protein" evidence="8">
    <location>
        <begin position="14"/>
        <end position="171"/>
    </location>
</feature>
<keyword evidence="5 7" id="KW-1133">Transmembrane helix</keyword>
<dbReference type="EnsemblPlants" id="LPERR11G17890.1">
    <property type="protein sequence ID" value="LPERR11G17890.1"/>
    <property type="gene ID" value="LPERR11G17890"/>
</dbReference>
<keyword evidence="6 7" id="KW-0472">Membrane</keyword>
<dbReference type="PANTHER" id="PTHR36488:SF1">
    <property type="entry name" value="CASP-LIKE PROTEIN 1U2"/>
    <property type="match status" value="1"/>
</dbReference>
<reference evidence="10" key="2">
    <citation type="submission" date="2013-12" db="EMBL/GenBank/DDBJ databases">
        <authorList>
            <person name="Yu Y."/>
            <person name="Lee S."/>
            <person name="de Baynast K."/>
            <person name="Wissotski M."/>
            <person name="Liu L."/>
            <person name="Talag J."/>
            <person name="Goicoechea J."/>
            <person name="Angelova A."/>
            <person name="Jetty R."/>
            <person name="Kudrna D."/>
            <person name="Golser W."/>
            <person name="Rivera L."/>
            <person name="Zhang J."/>
            <person name="Wing R."/>
        </authorList>
    </citation>
    <scope>NUCLEOTIDE SEQUENCE</scope>
</reference>
<feature type="transmembrane region" description="Helical" evidence="7">
    <location>
        <begin position="67"/>
        <end position="89"/>
    </location>
</feature>
<organism evidence="9 10">
    <name type="scientific">Leersia perrieri</name>
    <dbReference type="NCBI Taxonomy" id="77586"/>
    <lineage>
        <taxon>Eukaryota</taxon>
        <taxon>Viridiplantae</taxon>
        <taxon>Streptophyta</taxon>
        <taxon>Embryophyta</taxon>
        <taxon>Tracheophyta</taxon>
        <taxon>Spermatophyta</taxon>
        <taxon>Magnoliopsida</taxon>
        <taxon>Liliopsida</taxon>
        <taxon>Poales</taxon>
        <taxon>Poaceae</taxon>
        <taxon>BOP clade</taxon>
        <taxon>Oryzoideae</taxon>
        <taxon>Oryzeae</taxon>
        <taxon>Oryzinae</taxon>
        <taxon>Leersia</taxon>
    </lineage>
</organism>
<evidence type="ECO:0000313" key="10">
    <source>
        <dbReference type="Proteomes" id="UP000032180"/>
    </source>
</evidence>
<sequence>MYGCHANDSDHNGSKAASLLLRLSTLALSLTSAVVMVTASECTIVLNPHRDGGGDTATVTYKDFPPLVYLVGFNIIATVLEAAAIYLQIGKIGGDDDDDCGDDDGEGIAARLPRILLVVIDVAVQALVYSATGAVFAAVAAYGPQIDACGGAGAGRFCKQVNLSKVLSLAGGVAAGLAVFFRDVSLPFSLWPTSSD</sequence>
<accession>A0A0D9XUT6</accession>
<dbReference type="eggNOG" id="ENOG502R6RW">
    <property type="taxonomic scope" value="Eukaryota"/>
</dbReference>
<dbReference type="PANTHER" id="PTHR36488">
    <property type="entry name" value="CASP-LIKE PROTEIN 1U1"/>
    <property type="match status" value="1"/>
</dbReference>
<feature type="transmembrane region" description="Helical" evidence="7">
    <location>
        <begin position="115"/>
        <end position="142"/>
    </location>
</feature>
<keyword evidence="10" id="KW-1185">Reference proteome</keyword>
<evidence type="ECO:0000256" key="1">
    <source>
        <dbReference type="ARBA" id="ARBA00004651"/>
    </source>
</evidence>
<feature type="transmembrane region" description="Helical" evidence="7">
    <location>
        <begin position="20"/>
        <end position="46"/>
    </location>
</feature>
<keyword evidence="4 7" id="KW-0812">Transmembrane</keyword>
<evidence type="ECO:0000256" key="6">
    <source>
        <dbReference type="ARBA" id="ARBA00023136"/>
    </source>
</evidence>
<evidence type="ECO:0000256" key="7">
    <source>
        <dbReference type="RuleBase" id="RU361233"/>
    </source>
</evidence>
<dbReference type="GO" id="GO:0005886">
    <property type="term" value="C:plasma membrane"/>
    <property type="evidence" value="ECO:0007669"/>
    <property type="project" value="UniProtKB-SubCell"/>
</dbReference>
<evidence type="ECO:0000256" key="3">
    <source>
        <dbReference type="ARBA" id="ARBA00022475"/>
    </source>
</evidence>
<reference evidence="9 10" key="1">
    <citation type="submission" date="2012-08" db="EMBL/GenBank/DDBJ databases">
        <title>Oryza genome evolution.</title>
        <authorList>
            <person name="Wing R.A."/>
        </authorList>
    </citation>
    <scope>NUCLEOTIDE SEQUENCE</scope>
</reference>
<dbReference type="Gramene" id="LPERR11G17890.1">
    <property type="protein sequence ID" value="LPERR11G17890.1"/>
    <property type="gene ID" value="LPERR11G17890"/>
</dbReference>
<evidence type="ECO:0000256" key="4">
    <source>
        <dbReference type="ARBA" id="ARBA00022692"/>
    </source>
</evidence>
<dbReference type="AlphaFoldDB" id="A0A0D9XUT6"/>
<dbReference type="InterPro" id="IPR006702">
    <property type="entry name" value="CASP_dom"/>
</dbReference>
<evidence type="ECO:0000256" key="2">
    <source>
        <dbReference type="ARBA" id="ARBA00007651"/>
    </source>
</evidence>
<dbReference type="Proteomes" id="UP000032180">
    <property type="component" value="Chromosome 11"/>
</dbReference>
<protein>
    <recommendedName>
        <fullName evidence="7">CASP-like protein</fullName>
    </recommendedName>
</protein>
<dbReference type="Pfam" id="PF04535">
    <property type="entry name" value="CASP_dom"/>
    <property type="match status" value="1"/>
</dbReference>
<dbReference type="HOGENOM" id="CLU_117400_0_0_1"/>
<keyword evidence="3 7" id="KW-1003">Cell membrane</keyword>
<dbReference type="InterPro" id="IPR044173">
    <property type="entry name" value="CASPL"/>
</dbReference>
<comment type="subunit">
    <text evidence="7">Homodimer and heterodimers.</text>
</comment>